<name>A0A511F8L1_9CELL</name>
<dbReference type="EMBL" id="JACHDN010000001">
    <property type="protein sequence ID" value="MBB5472444.1"/>
    <property type="molecule type" value="Genomic_DNA"/>
</dbReference>
<dbReference type="EMBL" id="BJVQ01000006">
    <property type="protein sequence ID" value="GEL45619.1"/>
    <property type="molecule type" value="Genomic_DNA"/>
</dbReference>
<sequence>MNDDDLVRALGDIADDIRHGTEPLPVDRIVRRRRRRRAVVRGVGAGGALAAVGAVALVGAGVARWDPAPAAPDPLPTTAAPTTPLRAWPVCGDTVAAGDDLSLTVEVAAVEGHADGDVVARAVVTGAGATDLPAADPDTAVLAVLADGDDGHVVALLPARDAGAWGRDGDAATLALSGAPAACAGDRLPAGAYRAVVAVRTPDGIAVSDPVDLDVPPAATSAARPLVDPSVDRFALVEGGEYAPDDPGPGDLLPDGDYFATVTGADPGARTVTVDVLQVRSRDEVVAAELAAGREDPDLPLGFLVENQSERVRTVPVAPDVTVVGSCAVLPFPEVLALDAGAEAEMAARCRGTAPEAPSTDFWVDVRDGVVVQLVGQFLP</sequence>
<gene>
    <name evidence="2" type="ORF">CHO01_07350</name>
    <name evidence="3" type="ORF">HNR08_001180</name>
</gene>
<proteinExistence type="predicted"/>
<keyword evidence="4" id="KW-1185">Reference proteome</keyword>
<organism evidence="2 4">
    <name type="scientific">Cellulomonas hominis</name>
    <dbReference type="NCBI Taxonomy" id="156981"/>
    <lineage>
        <taxon>Bacteria</taxon>
        <taxon>Bacillati</taxon>
        <taxon>Actinomycetota</taxon>
        <taxon>Actinomycetes</taxon>
        <taxon>Micrococcales</taxon>
        <taxon>Cellulomonadaceae</taxon>
        <taxon>Cellulomonas</taxon>
    </lineage>
</organism>
<evidence type="ECO:0000313" key="3">
    <source>
        <dbReference type="EMBL" id="MBB5472444.1"/>
    </source>
</evidence>
<evidence type="ECO:0000313" key="4">
    <source>
        <dbReference type="Proteomes" id="UP000321723"/>
    </source>
</evidence>
<dbReference type="Proteomes" id="UP000564629">
    <property type="component" value="Unassembled WGS sequence"/>
</dbReference>
<dbReference type="RefSeq" id="WP_146833758.1">
    <property type="nucleotide sequence ID" value="NZ_BJVQ01000006.1"/>
</dbReference>
<keyword evidence="1" id="KW-0812">Transmembrane</keyword>
<keyword evidence="1" id="KW-0472">Membrane</keyword>
<evidence type="ECO:0000256" key="1">
    <source>
        <dbReference type="SAM" id="Phobius"/>
    </source>
</evidence>
<feature type="transmembrane region" description="Helical" evidence="1">
    <location>
        <begin position="38"/>
        <end position="63"/>
    </location>
</feature>
<protein>
    <submittedName>
        <fullName evidence="2">Uncharacterized protein</fullName>
    </submittedName>
</protein>
<evidence type="ECO:0000313" key="2">
    <source>
        <dbReference type="EMBL" id="GEL45619.1"/>
    </source>
</evidence>
<reference evidence="3 5" key="2">
    <citation type="submission" date="2020-08" db="EMBL/GenBank/DDBJ databases">
        <title>Sequencing the genomes of 1000 actinobacteria strains.</title>
        <authorList>
            <person name="Klenk H.-P."/>
        </authorList>
    </citation>
    <scope>NUCLEOTIDE SEQUENCE [LARGE SCALE GENOMIC DNA]</scope>
    <source>
        <strain evidence="3 5">DSM 9581</strain>
    </source>
</reference>
<dbReference type="Proteomes" id="UP000321723">
    <property type="component" value="Unassembled WGS sequence"/>
</dbReference>
<dbReference type="OrthoDB" id="2678247at2"/>
<evidence type="ECO:0000313" key="5">
    <source>
        <dbReference type="Proteomes" id="UP000564629"/>
    </source>
</evidence>
<reference evidence="2 4" key="1">
    <citation type="submission" date="2019-07" db="EMBL/GenBank/DDBJ databases">
        <title>Whole genome shotgun sequence of Cellulomonas hominis NBRC 16055.</title>
        <authorList>
            <person name="Hosoyama A."/>
            <person name="Uohara A."/>
            <person name="Ohji S."/>
            <person name="Ichikawa N."/>
        </authorList>
    </citation>
    <scope>NUCLEOTIDE SEQUENCE [LARGE SCALE GENOMIC DNA]</scope>
    <source>
        <strain evidence="2 4">NBRC 16055</strain>
    </source>
</reference>
<accession>A0A511F8L1</accession>
<dbReference type="AlphaFoldDB" id="A0A511F8L1"/>
<comment type="caution">
    <text evidence="2">The sequence shown here is derived from an EMBL/GenBank/DDBJ whole genome shotgun (WGS) entry which is preliminary data.</text>
</comment>
<keyword evidence="1" id="KW-1133">Transmembrane helix</keyword>